<proteinExistence type="predicted"/>
<evidence type="ECO:0000313" key="1">
    <source>
        <dbReference type="EMBL" id="GIM28850.1"/>
    </source>
</evidence>
<reference evidence="1" key="1">
    <citation type="submission" date="2021-03" db="EMBL/GenBank/DDBJ databases">
        <title>Taxonomic study of Clostridium polyendosporum from meadow-gley soil under rice.</title>
        <authorList>
            <person name="Kobayashi H."/>
            <person name="Tanizawa Y."/>
            <person name="Yagura M."/>
        </authorList>
    </citation>
    <scope>NUCLEOTIDE SEQUENCE</scope>
    <source>
        <strain evidence="1">JCM 30710</strain>
    </source>
</reference>
<sequence>MYHSHYYAGLSSIDDGHRHEYNGRTTPAPSGIPHTHYIIGYTSYDDGHTHYYMIQTSVDYPVPGGHIHNISGVTQITEQHYHALQTRTTSAY</sequence>
<dbReference type="Pfam" id="PF12788">
    <property type="entry name" value="YmaF"/>
    <property type="match status" value="1"/>
</dbReference>
<dbReference type="InterPro" id="IPR024307">
    <property type="entry name" value="YmaF"/>
</dbReference>
<dbReference type="EMBL" id="BOPZ01000010">
    <property type="protein sequence ID" value="GIM28850.1"/>
    <property type="molecule type" value="Genomic_DNA"/>
</dbReference>
<keyword evidence="2" id="KW-1185">Reference proteome</keyword>
<dbReference type="Proteomes" id="UP000679179">
    <property type="component" value="Unassembled WGS sequence"/>
</dbReference>
<dbReference type="RefSeq" id="WP_212903569.1">
    <property type="nucleotide sequence ID" value="NZ_BOPZ01000010.1"/>
</dbReference>
<protein>
    <recommendedName>
        <fullName evidence="3">YmaF family protein</fullName>
    </recommendedName>
</protein>
<evidence type="ECO:0008006" key="3">
    <source>
        <dbReference type="Google" id="ProtNLM"/>
    </source>
</evidence>
<evidence type="ECO:0000313" key="2">
    <source>
        <dbReference type="Proteomes" id="UP000679179"/>
    </source>
</evidence>
<gene>
    <name evidence="1" type="ORF">CPJCM30710_15160</name>
</gene>
<comment type="caution">
    <text evidence="1">The sequence shown here is derived from an EMBL/GenBank/DDBJ whole genome shotgun (WGS) entry which is preliminary data.</text>
</comment>
<organism evidence="1 2">
    <name type="scientific">Clostridium polyendosporum</name>
    <dbReference type="NCBI Taxonomy" id="69208"/>
    <lineage>
        <taxon>Bacteria</taxon>
        <taxon>Bacillati</taxon>
        <taxon>Bacillota</taxon>
        <taxon>Clostridia</taxon>
        <taxon>Eubacteriales</taxon>
        <taxon>Clostridiaceae</taxon>
        <taxon>Clostridium</taxon>
    </lineage>
</organism>
<dbReference type="AlphaFoldDB" id="A0A919RYG9"/>
<accession>A0A919RYG9</accession>
<name>A0A919RYG9_9CLOT</name>